<name>A0A0A9AEB9_ARUDO</name>
<dbReference type="EMBL" id="GBRH01249657">
    <property type="protein sequence ID" value="JAD48238.1"/>
    <property type="molecule type" value="Transcribed_RNA"/>
</dbReference>
<proteinExistence type="predicted"/>
<organism evidence="2">
    <name type="scientific">Arundo donax</name>
    <name type="common">Giant reed</name>
    <name type="synonym">Donax arundinaceus</name>
    <dbReference type="NCBI Taxonomy" id="35708"/>
    <lineage>
        <taxon>Eukaryota</taxon>
        <taxon>Viridiplantae</taxon>
        <taxon>Streptophyta</taxon>
        <taxon>Embryophyta</taxon>
        <taxon>Tracheophyta</taxon>
        <taxon>Spermatophyta</taxon>
        <taxon>Magnoliopsida</taxon>
        <taxon>Liliopsida</taxon>
        <taxon>Poales</taxon>
        <taxon>Poaceae</taxon>
        <taxon>PACMAD clade</taxon>
        <taxon>Arundinoideae</taxon>
        <taxon>Arundineae</taxon>
        <taxon>Arundo</taxon>
    </lineage>
</organism>
<accession>A0A0A9AEB9</accession>
<evidence type="ECO:0000313" key="2">
    <source>
        <dbReference type="EMBL" id="JAD48238.1"/>
    </source>
</evidence>
<protein>
    <submittedName>
        <fullName evidence="2">Uncharacterized protein</fullName>
    </submittedName>
</protein>
<reference evidence="2" key="2">
    <citation type="journal article" date="2015" name="Data Brief">
        <title>Shoot transcriptome of the giant reed, Arundo donax.</title>
        <authorList>
            <person name="Barrero R.A."/>
            <person name="Guerrero F.D."/>
            <person name="Moolhuijzen P."/>
            <person name="Goolsby J.A."/>
            <person name="Tidwell J."/>
            <person name="Bellgard S.E."/>
            <person name="Bellgard M.I."/>
        </authorList>
    </citation>
    <scope>NUCLEOTIDE SEQUENCE</scope>
    <source>
        <tissue evidence="2">Shoot tissue taken approximately 20 cm above the soil surface</tissue>
    </source>
</reference>
<feature type="compositionally biased region" description="Polar residues" evidence="1">
    <location>
        <begin position="41"/>
        <end position="52"/>
    </location>
</feature>
<reference evidence="2" key="1">
    <citation type="submission" date="2014-09" db="EMBL/GenBank/DDBJ databases">
        <authorList>
            <person name="Magalhaes I.L.F."/>
            <person name="Oliveira U."/>
            <person name="Santos F.R."/>
            <person name="Vidigal T.H.D.A."/>
            <person name="Brescovit A.D."/>
            <person name="Santos A.J."/>
        </authorList>
    </citation>
    <scope>NUCLEOTIDE SEQUENCE</scope>
    <source>
        <tissue evidence="2">Shoot tissue taken approximately 20 cm above the soil surface</tissue>
    </source>
</reference>
<sequence>MEREERESQDPPNQKVMMKTFSTCQIRRIKEESKQGHHYTNLATPRLSQQTNKKTHWSAI</sequence>
<feature type="region of interest" description="Disordered" evidence="1">
    <location>
        <begin position="32"/>
        <end position="60"/>
    </location>
</feature>
<evidence type="ECO:0000256" key="1">
    <source>
        <dbReference type="SAM" id="MobiDB-lite"/>
    </source>
</evidence>
<dbReference type="AlphaFoldDB" id="A0A0A9AEB9"/>